<dbReference type="Proteomes" id="UP000008312">
    <property type="component" value="Unassembled WGS sequence"/>
</dbReference>
<feature type="region of interest" description="Disordered" evidence="1">
    <location>
        <begin position="279"/>
        <end position="316"/>
    </location>
</feature>
<evidence type="ECO:0000313" key="2">
    <source>
        <dbReference type="EMBL" id="CBK24698.2"/>
    </source>
</evidence>
<dbReference type="AlphaFoldDB" id="D8M9F9"/>
<reference evidence="2" key="1">
    <citation type="submission" date="2010-02" db="EMBL/GenBank/DDBJ databases">
        <title>Sequencing and annotation of the Blastocystis hominis genome.</title>
        <authorList>
            <person name="Wincker P."/>
        </authorList>
    </citation>
    <scope>NUCLEOTIDE SEQUENCE</scope>
    <source>
        <strain evidence="2">Singapore isolate B</strain>
    </source>
</reference>
<feature type="compositionally biased region" description="Gly residues" evidence="1">
    <location>
        <begin position="33"/>
        <end position="45"/>
    </location>
</feature>
<accession>D8M9F9</accession>
<protein>
    <submittedName>
        <fullName evidence="2">Uncharacterized protein</fullName>
    </submittedName>
</protein>
<dbReference type="GeneID" id="24921434"/>
<name>D8M9F9_BLAHO</name>
<evidence type="ECO:0000256" key="1">
    <source>
        <dbReference type="SAM" id="MobiDB-lite"/>
    </source>
</evidence>
<proteinExistence type="predicted"/>
<sequence>MFIDDVVALTTDGKKRGNTVPAVVRTARRTRGGEAGNAGRNGGNGSVAENGSRGLNDPNGPNDPNILNDPNDPNDPNGPNGPNNSNGPNRTNRTNSSNASNGSNGSNASNGSNGGRGNGETGNRRGSNTQQRSVSPLWLSLDGEPSYKGNGKGVAENWSAILQENEWIGELMMQCSEADDLNALLALLEQLHAEKALSNELIEAVRVVASARLSPAVTPTLTRQQSAGTGSSLFLGTEGQSPMLFSPIASNPADYKRYRASAPFGRAVRAPFFRKQPMKGKSLGIRGSLGSDASGWGGGNGKGERTGTEEEVGDLL</sequence>
<dbReference type="EMBL" id="FN668688">
    <property type="protein sequence ID" value="CBK24698.2"/>
    <property type="molecule type" value="Genomic_DNA"/>
</dbReference>
<keyword evidence="3" id="KW-1185">Reference proteome</keyword>
<feature type="compositionally biased region" description="Low complexity" evidence="1">
    <location>
        <begin position="54"/>
        <end position="111"/>
    </location>
</feature>
<organism evidence="2">
    <name type="scientific">Blastocystis hominis</name>
    <dbReference type="NCBI Taxonomy" id="12968"/>
    <lineage>
        <taxon>Eukaryota</taxon>
        <taxon>Sar</taxon>
        <taxon>Stramenopiles</taxon>
        <taxon>Bigyra</taxon>
        <taxon>Opalozoa</taxon>
        <taxon>Opalinata</taxon>
        <taxon>Blastocystidae</taxon>
        <taxon>Blastocystis</taxon>
    </lineage>
</organism>
<gene>
    <name evidence="2" type="ORF">GSBLH_T00004406001</name>
</gene>
<feature type="region of interest" description="Disordered" evidence="1">
    <location>
        <begin position="19"/>
        <end position="142"/>
    </location>
</feature>
<dbReference type="InParanoid" id="D8M9F9"/>
<evidence type="ECO:0000313" key="3">
    <source>
        <dbReference type="Proteomes" id="UP000008312"/>
    </source>
</evidence>
<dbReference type="RefSeq" id="XP_012898746.1">
    <property type="nucleotide sequence ID" value="XM_013043292.1"/>
</dbReference>